<protein>
    <submittedName>
        <fullName evidence="4">Uncharacterized protein LOC111114900 isoform X1</fullName>
    </submittedName>
</protein>
<keyword evidence="1" id="KW-0812">Transmembrane</keyword>
<dbReference type="PANTHER" id="PTHR46670">
    <property type="entry name" value="ENDO/EXONUCLEASE/PHOSPHATASE DOMAIN-CONTAINING PROTEIN"/>
    <property type="match status" value="1"/>
</dbReference>
<accession>A0A8B8C0G7</accession>
<dbReference type="GO" id="GO:0003824">
    <property type="term" value="F:catalytic activity"/>
    <property type="evidence" value="ECO:0007669"/>
    <property type="project" value="InterPro"/>
</dbReference>
<sequence length="676" mass="77392">MDLLWNERFWFPEGVTWEDLRNVDPNVYIPQIEDIGLLSIFIGFVLLIIRFLSERRGTKAGRRVIRHIHTVCNGWLRYEGHQLGVNRDNLVYIFDEILSNPSCSDEPCNDRPIPRRIKCIVNNRSEDALQTQSNAIPVRITQCPAIHSHRSLTPEHSTHSKVVPIIRRTQVINPLKLYTLNCRSVKNKALSVSDHIISNKIDLAALTETWLGTDIDSIVLGDLVPEGYDIYNTPRKMRGGGVALIYNKSISVRLLTSDLTFTQFEHLECAIISQNTKLRLCIIYRPPPSKSNKLCVTTFFEEWSQYLSVHALSPEEIIITGDLNFHLDVQQDTNSQRFIQSLHEHGLKQLVDQPTHVRGHILDVVVIRENSRLLQANPIVDDQYICDSNGIVSCDHRGITSLMKSTKPPRIQKTISIRKYRNIDVGDFEKDIASVLKPTSELGLDGIVDLYHEGVKAIIEKHAPTQTKTITIRPNTKWYSQELHTSKREKRKAERVWRRTNLEIHRQIYREKCLLNSKLLFRSKQDYYSTSILECGNDTKRLFKLTGKLLGNNTDVILPTSDNDCDLANRFGNYFTGKIQTIIETLQVQNSETGTSSNILWADVKYSGASLTQFYPASCDEIRKLIMKSPSKSCDLDPLPTHMLKQSIDEFVPIITAMVNKLSVRRSSQEVLNRRQ</sequence>
<dbReference type="Gene3D" id="3.60.10.10">
    <property type="entry name" value="Endonuclease/exonuclease/phosphatase"/>
    <property type="match status" value="1"/>
</dbReference>
<dbReference type="SUPFAM" id="SSF56219">
    <property type="entry name" value="DNase I-like"/>
    <property type="match status" value="1"/>
</dbReference>
<dbReference type="Proteomes" id="UP000694844">
    <property type="component" value="Chromosome 9"/>
</dbReference>
<keyword evidence="1" id="KW-1133">Transmembrane helix</keyword>
<proteinExistence type="predicted"/>
<name>A0A8B8C0G7_CRAVI</name>
<dbReference type="Pfam" id="PF03372">
    <property type="entry name" value="Exo_endo_phos"/>
    <property type="match status" value="1"/>
</dbReference>
<evidence type="ECO:0000313" key="3">
    <source>
        <dbReference type="Proteomes" id="UP000694844"/>
    </source>
</evidence>
<organism evidence="3 4">
    <name type="scientific">Crassostrea virginica</name>
    <name type="common">Eastern oyster</name>
    <dbReference type="NCBI Taxonomy" id="6565"/>
    <lineage>
        <taxon>Eukaryota</taxon>
        <taxon>Metazoa</taxon>
        <taxon>Spiralia</taxon>
        <taxon>Lophotrochozoa</taxon>
        <taxon>Mollusca</taxon>
        <taxon>Bivalvia</taxon>
        <taxon>Autobranchia</taxon>
        <taxon>Pteriomorphia</taxon>
        <taxon>Ostreida</taxon>
        <taxon>Ostreoidea</taxon>
        <taxon>Ostreidae</taxon>
        <taxon>Crassostrea</taxon>
    </lineage>
</organism>
<dbReference type="OrthoDB" id="10072198at2759"/>
<feature type="transmembrane region" description="Helical" evidence="1">
    <location>
        <begin position="35"/>
        <end position="53"/>
    </location>
</feature>
<dbReference type="InterPro" id="IPR036691">
    <property type="entry name" value="Endo/exonu/phosph_ase_sf"/>
</dbReference>
<keyword evidence="1" id="KW-0472">Membrane</keyword>
<dbReference type="AlphaFoldDB" id="A0A8B8C0G7"/>
<dbReference type="KEGG" id="cvn:111114900"/>
<evidence type="ECO:0000259" key="2">
    <source>
        <dbReference type="Pfam" id="PF03372"/>
    </source>
</evidence>
<dbReference type="RefSeq" id="XP_022309138.1">
    <property type="nucleotide sequence ID" value="XM_022453430.1"/>
</dbReference>
<reference evidence="4" key="1">
    <citation type="submission" date="2025-08" db="UniProtKB">
        <authorList>
            <consortium name="RefSeq"/>
        </authorList>
    </citation>
    <scope>IDENTIFICATION</scope>
    <source>
        <tissue evidence="4">Whole sample</tissue>
    </source>
</reference>
<feature type="domain" description="Endonuclease/exonuclease/phosphatase" evidence="2">
    <location>
        <begin position="179"/>
        <end position="327"/>
    </location>
</feature>
<keyword evidence="3" id="KW-1185">Reference proteome</keyword>
<evidence type="ECO:0000313" key="4">
    <source>
        <dbReference type="RefSeq" id="XP_022309138.1"/>
    </source>
</evidence>
<gene>
    <name evidence="4" type="primary">LOC111114900</name>
</gene>
<dbReference type="InterPro" id="IPR005135">
    <property type="entry name" value="Endo/exonuclease/phosphatase"/>
</dbReference>
<evidence type="ECO:0000256" key="1">
    <source>
        <dbReference type="SAM" id="Phobius"/>
    </source>
</evidence>
<dbReference type="GeneID" id="111114900"/>
<dbReference type="PANTHER" id="PTHR46670:SF3">
    <property type="entry name" value="ENDONUCLEASE_EXONUCLEASE_PHOSPHATASE DOMAIN-CONTAINING PROTEIN"/>
    <property type="match status" value="1"/>
</dbReference>